<evidence type="ECO:0000313" key="4">
    <source>
        <dbReference type="Proteomes" id="UP000535890"/>
    </source>
</evidence>
<dbReference type="PANTHER" id="PTHR37042">
    <property type="entry name" value="OUTER MEMBRANE PROTEIN RV1973"/>
    <property type="match status" value="1"/>
</dbReference>
<dbReference type="PANTHER" id="PTHR37042:SF4">
    <property type="entry name" value="OUTER MEMBRANE PROTEIN RV1973"/>
    <property type="match status" value="1"/>
</dbReference>
<reference evidence="3 4" key="1">
    <citation type="submission" date="2020-07" db="EMBL/GenBank/DDBJ databases">
        <title>Sequencing the genomes of 1000 actinobacteria strains.</title>
        <authorList>
            <person name="Klenk H.-P."/>
        </authorList>
    </citation>
    <scope>NUCLEOTIDE SEQUENCE [LARGE SCALE GENOMIC DNA]</scope>
    <source>
        <strain evidence="3 4">DSM 45772</strain>
    </source>
</reference>
<evidence type="ECO:0000256" key="2">
    <source>
        <dbReference type="ARBA" id="ARBA00023136"/>
    </source>
</evidence>
<dbReference type="RefSeq" id="WP_179793391.1">
    <property type="nucleotide sequence ID" value="NZ_BAABHP010000017.1"/>
</dbReference>
<evidence type="ECO:0008006" key="5">
    <source>
        <dbReference type="Google" id="ProtNLM"/>
    </source>
</evidence>
<dbReference type="AlphaFoldDB" id="A0A7Y9J506"/>
<dbReference type="Proteomes" id="UP000535890">
    <property type="component" value="Unassembled WGS sequence"/>
</dbReference>
<gene>
    <name evidence="3" type="ORF">BJ983_001677</name>
</gene>
<organism evidence="3 4">
    <name type="scientific">Actinomycetospora corticicola</name>
    <dbReference type="NCBI Taxonomy" id="663602"/>
    <lineage>
        <taxon>Bacteria</taxon>
        <taxon>Bacillati</taxon>
        <taxon>Actinomycetota</taxon>
        <taxon>Actinomycetes</taxon>
        <taxon>Pseudonocardiales</taxon>
        <taxon>Pseudonocardiaceae</taxon>
        <taxon>Actinomycetospora</taxon>
    </lineage>
</organism>
<accession>A0A7Y9J506</accession>
<comment type="subcellular location">
    <subcellularLocation>
        <location evidence="1">Membrane</location>
    </subcellularLocation>
</comment>
<dbReference type="EMBL" id="JACCBN010000001">
    <property type="protein sequence ID" value="NYD35575.1"/>
    <property type="molecule type" value="Genomic_DNA"/>
</dbReference>
<name>A0A7Y9J506_9PSEU</name>
<protein>
    <recommendedName>
        <fullName evidence="5">Mce-associated membrane protein</fullName>
    </recommendedName>
</protein>
<keyword evidence="4" id="KW-1185">Reference proteome</keyword>
<keyword evidence="2" id="KW-0472">Membrane</keyword>
<evidence type="ECO:0000313" key="3">
    <source>
        <dbReference type="EMBL" id="NYD35575.1"/>
    </source>
</evidence>
<dbReference type="GO" id="GO:0016020">
    <property type="term" value="C:membrane"/>
    <property type="evidence" value="ECO:0007669"/>
    <property type="project" value="UniProtKB-SubCell"/>
</dbReference>
<comment type="caution">
    <text evidence="3">The sequence shown here is derived from an EMBL/GenBank/DDBJ whole genome shotgun (WGS) entry which is preliminary data.</text>
</comment>
<sequence>MTRPRLRLAALAAVVLVLAVVVGTLVRAVVSAARTEDATEAAVLAATELTPVLLGYDWRTLDADVDRIDTATTGPFAEQNRAIVASLVVPAAIGTRASSSATVQRVAVVSAASDRVETLVLYTQTTARAGSPGETVPRSARVTLRPDDDGRWLVAGFDAS</sequence>
<evidence type="ECO:0000256" key="1">
    <source>
        <dbReference type="ARBA" id="ARBA00004370"/>
    </source>
</evidence>
<proteinExistence type="predicted"/>